<dbReference type="RefSeq" id="WP_073259366.1">
    <property type="nucleotide sequence ID" value="NZ_FRCS01000006.1"/>
</dbReference>
<dbReference type="OrthoDB" id="1938857at2"/>
<dbReference type="InterPro" id="IPR046335">
    <property type="entry name" value="LacI/GalR-like_sensor"/>
</dbReference>
<keyword evidence="2" id="KW-0238">DNA-binding</keyword>
<evidence type="ECO:0000256" key="1">
    <source>
        <dbReference type="ARBA" id="ARBA00023015"/>
    </source>
</evidence>
<dbReference type="CDD" id="cd06267">
    <property type="entry name" value="PBP1_LacI_sugar_binding-like"/>
    <property type="match status" value="1"/>
</dbReference>
<evidence type="ECO:0000313" key="5">
    <source>
        <dbReference type="EMBL" id="SHN38589.1"/>
    </source>
</evidence>
<dbReference type="SUPFAM" id="SSF53822">
    <property type="entry name" value="Periplasmic binding protein-like I"/>
    <property type="match status" value="1"/>
</dbReference>
<dbReference type="STRING" id="134849.SAMN05443668_106102"/>
<evidence type="ECO:0000256" key="2">
    <source>
        <dbReference type="ARBA" id="ARBA00023125"/>
    </source>
</evidence>
<keyword evidence="3" id="KW-0804">Transcription</keyword>
<dbReference type="PROSITE" id="PS50932">
    <property type="entry name" value="HTH_LACI_2"/>
    <property type="match status" value="1"/>
</dbReference>
<protein>
    <submittedName>
        <fullName evidence="5">Transcriptional regulator, LacI family</fullName>
    </submittedName>
</protein>
<dbReference type="PANTHER" id="PTHR30146:SF155">
    <property type="entry name" value="ALANINE RACEMASE"/>
    <property type="match status" value="1"/>
</dbReference>
<dbReference type="InterPro" id="IPR010982">
    <property type="entry name" value="Lambda_DNA-bd_dom_sf"/>
</dbReference>
<dbReference type="InterPro" id="IPR000843">
    <property type="entry name" value="HTH_LacI"/>
</dbReference>
<dbReference type="SUPFAM" id="SSF47413">
    <property type="entry name" value="lambda repressor-like DNA-binding domains"/>
    <property type="match status" value="1"/>
</dbReference>
<gene>
    <name evidence="5" type="ORF">SAMN05443668_106102</name>
</gene>
<dbReference type="PANTHER" id="PTHR30146">
    <property type="entry name" value="LACI-RELATED TRANSCRIPTIONAL REPRESSOR"/>
    <property type="match status" value="1"/>
</dbReference>
<keyword evidence="6" id="KW-1185">Reference proteome</keyword>
<dbReference type="Pfam" id="PF13377">
    <property type="entry name" value="Peripla_BP_3"/>
    <property type="match status" value="1"/>
</dbReference>
<accession>A0A1M7R1A9</accession>
<organism evidence="5 6">
    <name type="scientific">Cryptosporangium aurantiacum</name>
    <dbReference type="NCBI Taxonomy" id="134849"/>
    <lineage>
        <taxon>Bacteria</taxon>
        <taxon>Bacillati</taxon>
        <taxon>Actinomycetota</taxon>
        <taxon>Actinomycetes</taxon>
        <taxon>Cryptosporangiales</taxon>
        <taxon>Cryptosporangiaceae</taxon>
        <taxon>Cryptosporangium</taxon>
    </lineage>
</organism>
<dbReference type="Pfam" id="PF00356">
    <property type="entry name" value="LacI"/>
    <property type="match status" value="1"/>
</dbReference>
<feature type="domain" description="HTH lacI-type" evidence="4">
    <location>
        <begin position="5"/>
        <end position="59"/>
    </location>
</feature>
<dbReference type="Gene3D" id="1.10.260.40">
    <property type="entry name" value="lambda repressor-like DNA-binding domains"/>
    <property type="match status" value="1"/>
</dbReference>
<keyword evidence="1" id="KW-0805">Transcription regulation</keyword>
<dbReference type="InterPro" id="IPR028082">
    <property type="entry name" value="Peripla_BP_I"/>
</dbReference>
<sequence>MNKRPTSADIARAAGVSKGAVSYALNNRPGVSEATRERILTIAAEMGFRPNLAARALNGASAGAVGLALCRPAKVLGVEPFFMELISGIEAELSARSYGLTLQVVPDHAAEIAVYRRWAGERRVDGVLIVDLHTDDDRLDVVRDLQLPAIVIAGPGDFGGLPNVWSDDAAAVVEAVEYLCALGHRTITRVGGMPELLHTEIRTRAFAAVCERLGVQHAVTVPADYTAEEGTRVTRRVLSAPDRPTALIYDNDLMAVAGLAVAQEMGIAVPGDLSIVAWDDSMLCRIVHPPLTALSRDVAAYGTNAARSLLELVTTGATTSVQAPGAHLVPRGSTATV</sequence>
<dbReference type="Gene3D" id="3.40.50.2300">
    <property type="match status" value="2"/>
</dbReference>
<name>A0A1M7R1A9_9ACTN</name>
<dbReference type="GO" id="GO:0003700">
    <property type="term" value="F:DNA-binding transcription factor activity"/>
    <property type="evidence" value="ECO:0007669"/>
    <property type="project" value="TreeGrafter"/>
</dbReference>
<dbReference type="AlphaFoldDB" id="A0A1M7R1A9"/>
<evidence type="ECO:0000313" key="6">
    <source>
        <dbReference type="Proteomes" id="UP000184440"/>
    </source>
</evidence>
<dbReference type="GO" id="GO:0000976">
    <property type="term" value="F:transcription cis-regulatory region binding"/>
    <property type="evidence" value="ECO:0007669"/>
    <property type="project" value="TreeGrafter"/>
</dbReference>
<evidence type="ECO:0000256" key="3">
    <source>
        <dbReference type="ARBA" id="ARBA00023163"/>
    </source>
</evidence>
<proteinExistence type="predicted"/>
<dbReference type="SMART" id="SM00354">
    <property type="entry name" value="HTH_LACI"/>
    <property type="match status" value="1"/>
</dbReference>
<dbReference type="CDD" id="cd01392">
    <property type="entry name" value="HTH_LacI"/>
    <property type="match status" value="1"/>
</dbReference>
<evidence type="ECO:0000259" key="4">
    <source>
        <dbReference type="PROSITE" id="PS50932"/>
    </source>
</evidence>
<dbReference type="Proteomes" id="UP000184440">
    <property type="component" value="Unassembled WGS sequence"/>
</dbReference>
<dbReference type="EMBL" id="FRCS01000006">
    <property type="protein sequence ID" value="SHN38589.1"/>
    <property type="molecule type" value="Genomic_DNA"/>
</dbReference>
<reference evidence="5 6" key="1">
    <citation type="submission" date="2016-11" db="EMBL/GenBank/DDBJ databases">
        <authorList>
            <person name="Jaros S."/>
            <person name="Januszkiewicz K."/>
            <person name="Wedrychowicz H."/>
        </authorList>
    </citation>
    <scope>NUCLEOTIDE SEQUENCE [LARGE SCALE GENOMIC DNA]</scope>
    <source>
        <strain evidence="5 6">DSM 46144</strain>
    </source>
</reference>